<feature type="domain" description="Glycoside hydrolase family 3 N-terminal" evidence="5">
    <location>
        <begin position="3"/>
        <end position="90"/>
    </location>
</feature>
<dbReference type="InterPro" id="IPR050226">
    <property type="entry name" value="NagZ_Beta-hexosaminidase"/>
</dbReference>
<evidence type="ECO:0000256" key="1">
    <source>
        <dbReference type="ARBA" id="ARBA00005336"/>
    </source>
</evidence>
<organism evidence="6">
    <name type="scientific">uncultured Desulfovibrio sp</name>
    <dbReference type="NCBI Taxonomy" id="167968"/>
    <lineage>
        <taxon>Bacteria</taxon>
        <taxon>Pseudomonadati</taxon>
        <taxon>Thermodesulfobacteriota</taxon>
        <taxon>Desulfovibrionia</taxon>
        <taxon>Desulfovibrionales</taxon>
        <taxon>Desulfovibrionaceae</taxon>
        <taxon>Desulfovibrio</taxon>
        <taxon>environmental samples</taxon>
    </lineage>
</organism>
<dbReference type="InterPro" id="IPR017853">
    <property type="entry name" value="GH"/>
</dbReference>
<dbReference type="GO" id="GO:0004553">
    <property type="term" value="F:hydrolase activity, hydrolyzing O-glycosyl compounds"/>
    <property type="evidence" value="ECO:0007669"/>
    <property type="project" value="InterPro"/>
</dbReference>
<dbReference type="PANTHER" id="PTHR30480:SF16">
    <property type="entry name" value="GLYCOSIDE HYDROLASE FAMILY 3 DOMAIN PROTEIN"/>
    <property type="match status" value="1"/>
</dbReference>
<feature type="region of interest" description="Disordered" evidence="4">
    <location>
        <begin position="93"/>
        <end position="136"/>
    </location>
</feature>
<evidence type="ECO:0000256" key="3">
    <source>
        <dbReference type="ARBA" id="ARBA00023295"/>
    </source>
</evidence>
<dbReference type="Pfam" id="PF00933">
    <property type="entry name" value="Glyco_hydro_3"/>
    <property type="match status" value="1"/>
</dbReference>
<name>A0A060BYI0_9BACT</name>
<dbReference type="SUPFAM" id="SSF51445">
    <property type="entry name" value="(Trans)glycosidases"/>
    <property type="match status" value="1"/>
</dbReference>
<evidence type="ECO:0000256" key="4">
    <source>
        <dbReference type="SAM" id="MobiDB-lite"/>
    </source>
</evidence>
<dbReference type="AlphaFoldDB" id="A0A060BYI0"/>
<keyword evidence="2" id="KW-0378">Hydrolase</keyword>
<sequence length="136" mass="14260">RAITEELRGVLGFDGLVVTDDLGMDAVARRYRPEEAAVMAIRAGADLLIFAHGESKRAGSTDDIIAAVAAAVAAGRLPQSRIEESYGRIRAARGALADHQPPAPLVTPDCSEATGRDDHPGGPRLNEGAGLTRHAR</sequence>
<evidence type="ECO:0000313" key="6">
    <source>
        <dbReference type="EMBL" id="AIA85556.1"/>
    </source>
</evidence>
<evidence type="ECO:0000256" key="2">
    <source>
        <dbReference type="ARBA" id="ARBA00022801"/>
    </source>
</evidence>
<feature type="non-terminal residue" evidence="6">
    <location>
        <position position="1"/>
    </location>
</feature>
<protein>
    <submittedName>
        <fullName evidence="6">CAZy families GH3 protein</fullName>
    </submittedName>
</protein>
<keyword evidence="3" id="KW-0326">Glycosidase</keyword>
<dbReference type="PANTHER" id="PTHR30480">
    <property type="entry name" value="BETA-HEXOSAMINIDASE-RELATED"/>
    <property type="match status" value="1"/>
</dbReference>
<comment type="similarity">
    <text evidence="1">Belongs to the glycosyl hydrolase 3 family.</text>
</comment>
<evidence type="ECO:0000259" key="5">
    <source>
        <dbReference type="Pfam" id="PF00933"/>
    </source>
</evidence>
<proteinExistence type="inferred from homology"/>
<reference evidence="6" key="1">
    <citation type="journal article" date="2013" name="Environ. Microbiol.">
        <title>Seasonally variable intestinal metagenomes of the red palm weevil (Rhynchophorus ferrugineus).</title>
        <authorList>
            <person name="Jia S."/>
            <person name="Zhang X."/>
            <person name="Zhang G."/>
            <person name="Yin A."/>
            <person name="Zhang S."/>
            <person name="Li F."/>
            <person name="Wang L."/>
            <person name="Zhao D."/>
            <person name="Yun Q."/>
            <person name="Tala"/>
            <person name="Wang J."/>
            <person name="Sun G."/>
            <person name="Baabdullah M."/>
            <person name="Yu X."/>
            <person name="Hu S."/>
            <person name="Al-Mssallem I.S."/>
            <person name="Yu J."/>
        </authorList>
    </citation>
    <scope>NUCLEOTIDE SEQUENCE</scope>
</reference>
<dbReference type="InterPro" id="IPR036962">
    <property type="entry name" value="Glyco_hydro_3_N_sf"/>
</dbReference>
<dbReference type="GO" id="GO:0009254">
    <property type="term" value="P:peptidoglycan turnover"/>
    <property type="evidence" value="ECO:0007669"/>
    <property type="project" value="TreeGrafter"/>
</dbReference>
<dbReference type="Gene3D" id="3.20.20.300">
    <property type="entry name" value="Glycoside hydrolase, family 3, N-terminal domain"/>
    <property type="match status" value="1"/>
</dbReference>
<dbReference type="InterPro" id="IPR001764">
    <property type="entry name" value="Glyco_hydro_3_N"/>
</dbReference>
<feature type="non-terminal residue" evidence="6">
    <location>
        <position position="136"/>
    </location>
</feature>
<dbReference type="GO" id="GO:0005975">
    <property type="term" value="P:carbohydrate metabolic process"/>
    <property type="evidence" value="ECO:0007669"/>
    <property type="project" value="InterPro"/>
</dbReference>
<accession>A0A060BYI0</accession>
<dbReference type="EMBL" id="KF118295">
    <property type="protein sequence ID" value="AIA85556.1"/>
    <property type="molecule type" value="Genomic_DNA"/>
</dbReference>